<dbReference type="RefSeq" id="WP_056995809.1">
    <property type="nucleotide sequence ID" value="NZ_AZGC01000057.1"/>
</dbReference>
<evidence type="ECO:0000313" key="4">
    <source>
        <dbReference type="EMBL" id="KRL92309.1"/>
    </source>
</evidence>
<accession>A0A0R1UMW3</accession>
<comment type="caution">
    <text evidence="4">The sequence shown here is derived from an EMBL/GenBank/DDBJ whole genome shotgun (WGS) entry which is preliminary data.</text>
</comment>
<proteinExistence type="inferred from homology"/>
<dbReference type="InterPro" id="IPR050922">
    <property type="entry name" value="LytR/CpsA/Psr_CW_biosynth"/>
</dbReference>
<reference evidence="4 5" key="1">
    <citation type="journal article" date="2015" name="Genome Announc.">
        <title>Expanding the biotechnology potential of lactobacilli through comparative genomics of 213 strains and associated genera.</title>
        <authorList>
            <person name="Sun Z."/>
            <person name="Harris H.M."/>
            <person name="McCann A."/>
            <person name="Guo C."/>
            <person name="Argimon S."/>
            <person name="Zhang W."/>
            <person name="Yang X."/>
            <person name="Jeffery I.B."/>
            <person name="Cooney J.C."/>
            <person name="Kagawa T.F."/>
            <person name="Liu W."/>
            <person name="Song Y."/>
            <person name="Salvetti E."/>
            <person name="Wrobel A."/>
            <person name="Rasinkangas P."/>
            <person name="Parkhill J."/>
            <person name="Rea M.C."/>
            <person name="O'Sullivan O."/>
            <person name="Ritari J."/>
            <person name="Douillard F.P."/>
            <person name="Paul Ross R."/>
            <person name="Yang R."/>
            <person name="Briner A.E."/>
            <person name="Felis G.E."/>
            <person name="de Vos W.M."/>
            <person name="Barrangou R."/>
            <person name="Klaenhammer T.R."/>
            <person name="Caufield P.W."/>
            <person name="Cui Y."/>
            <person name="Zhang H."/>
            <person name="O'Toole P.W."/>
        </authorList>
    </citation>
    <scope>NUCLEOTIDE SEQUENCE [LARGE SCALE GENOMIC DNA]</scope>
    <source>
        <strain evidence="4 5">DSM 18793</strain>
    </source>
</reference>
<evidence type="ECO:0000256" key="1">
    <source>
        <dbReference type="ARBA" id="ARBA00006068"/>
    </source>
</evidence>
<dbReference type="OrthoDB" id="27330at2"/>
<feature type="transmembrane region" description="Helical" evidence="2">
    <location>
        <begin position="29"/>
        <end position="49"/>
    </location>
</feature>
<evidence type="ECO:0000313" key="5">
    <source>
        <dbReference type="Proteomes" id="UP000051084"/>
    </source>
</evidence>
<keyword evidence="2" id="KW-1133">Transmembrane helix</keyword>
<keyword evidence="2" id="KW-0472">Membrane</keyword>
<dbReference type="InterPro" id="IPR004474">
    <property type="entry name" value="LytR_CpsA_psr"/>
</dbReference>
<dbReference type="AlphaFoldDB" id="A0A0R1UMW3"/>
<dbReference type="Gene3D" id="3.40.630.190">
    <property type="entry name" value="LCP protein"/>
    <property type="match status" value="1"/>
</dbReference>
<comment type="similarity">
    <text evidence="1">Belongs to the LytR/CpsA/Psr (LCP) family.</text>
</comment>
<evidence type="ECO:0000256" key="2">
    <source>
        <dbReference type="SAM" id="Phobius"/>
    </source>
</evidence>
<evidence type="ECO:0000259" key="3">
    <source>
        <dbReference type="Pfam" id="PF03816"/>
    </source>
</evidence>
<dbReference type="Pfam" id="PF03816">
    <property type="entry name" value="LytR_cpsA_psr"/>
    <property type="match status" value="1"/>
</dbReference>
<dbReference type="PANTHER" id="PTHR33392">
    <property type="entry name" value="POLYISOPRENYL-TEICHOIC ACID--PEPTIDOGLYCAN TEICHOIC ACID TRANSFERASE TAGU"/>
    <property type="match status" value="1"/>
</dbReference>
<dbReference type="STRING" id="417373.GCA_001570685_01417"/>
<organism evidence="4 5">
    <name type="scientific">Limosilactobacillus equigenerosi DSM 18793 = JCM 14505</name>
    <dbReference type="NCBI Taxonomy" id="1423742"/>
    <lineage>
        <taxon>Bacteria</taxon>
        <taxon>Bacillati</taxon>
        <taxon>Bacillota</taxon>
        <taxon>Bacilli</taxon>
        <taxon>Lactobacillales</taxon>
        <taxon>Lactobacillaceae</taxon>
        <taxon>Limosilactobacillus</taxon>
    </lineage>
</organism>
<dbReference type="NCBIfam" id="TIGR00350">
    <property type="entry name" value="lytR_cpsA_psr"/>
    <property type="match status" value="1"/>
</dbReference>
<dbReference type="Proteomes" id="UP000051084">
    <property type="component" value="Unassembled WGS sequence"/>
</dbReference>
<dbReference type="PATRIC" id="fig|1423742.4.peg.371"/>
<keyword evidence="2" id="KW-0812">Transmembrane</keyword>
<keyword evidence="5" id="KW-1185">Reference proteome</keyword>
<protein>
    <submittedName>
        <fullName evidence="4">Eps transcriptional regulator</fullName>
    </submittedName>
</protein>
<sequence length="338" mass="38190">MQNYEQEPQSETRQHRHHHGHHRRHWLRWLWLTIAGLLVIAAIFAGMAWRNVRNATTNMLLTDGGDNRSITKTLKAKRPVSILLLGTDTGELGRTEKGRTDTMLIATINTETNKTTLVSLPRDQKVNLPGYEEYSPAKINAAYTYGGVKEAMKVVEQQYNVPLDGYLLVNMGGMEKAIDQVGGVDVTSPLTFDYEGYSFKKGKTYHMDGKKALAFSRMRYDDPEGDYGRQKRQRLIIGALIKESASYKAILNQKFLHSISSEMKTNLTFGNMTQLAWNYRDATSVVSEHAQGMGEMSDGVSYQIVNYNERQRISNLLRKSLDLQAEDLPTTTSSDSNN</sequence>
<feature type="domain" description="Cell envelope-related transcriptional attenuator" evidence="3">
    <location>
        <begin position="99"/>
        <end position="245"/>
    </location>
</feature>
<dbReference type="PANTHER" id="PTHR33392:SF6">
    <property type="entry name" value="POLYISOPRENYL-TEICHOIC ACID--PEPTIDOGLYCAN TEICHOIC ACID TRANSFERASE TAGU"/>
    <property type="match status" value="1"/>
</dbReference>
<dbReference type="EMBL" id="AZGC01000057">
    <property type="protein sequence ID" value="KRL92309.1"/>
    <property type="molecule type" value="Genomic_DNA"/>
</dbReference>
<gene>
    <name evidence="4" type="ORF">FC21_GL000355</name>
</gene>
<name>A0A0R1UMW3_9LACO</name>